<organism evidence="3 4">
    <name type="scientific">Nocardia africana</name>
    <dbReference type="NCBI Taxonomy" id="134964"/>
    <lineage>
        <taxon>Bacteria</taxon>
        <taxon>Bacillati</taxon>
        <taxon>Actinomycetota</taxon>
        <taxon>Actinomycetes</taxon>
        <taxon>Mycobacteriales</taxon>
        <taxon>Nocardiaceae</taxon>
        <taxon>Nocardia</taxon>
    </lineage>
</organism>
<evidence type="ECO:0000259" key="2">
    <source>
        <dbReference type="Pfam" id="PF14470"/>
    </source>
</evidence>
<evidence type="ECO:0000259" key="1">
    <source>
        <dbReference type="Pfam" id="PF09851"/>
    </source>
</evidence>
<feature type="domain" description="YokE-like PH" evidence="2">
    <location>
        <begin position="35"/>
        <end position="124"/>
    </location>
</feature>
<feature type="domain" description="SHOCT" evidence="1">
    <location>
        <begin position="152"/>
        <end position="179"/>
    </location>
</feature>
<sequence>MTDSVRPDIAEAAAAMRPKPDRGRRKLIDQLATQLQPGETVLALAGGWTDNNALLSATSHRVIISNVGIVLSRATFEAIPYENVTGIKLNAGMLLSAIDIHTPGVHRHVKNMNTVSAAHITEVLTRQLAAAQQQQTTPVAPQAVAPVTLVADELRKLADLHAAEVLTAEEFAAQKARLLA</sequence>
<dbReference type="Proteomes" id="UP001601521">
    <property type="component" value="Unassembled WGS sequence"/>
</dbReference>
<keyword evidence="4" id="KW-1185">Reference proteome</keyword>
<dbReference type="Pfam" id="PF09851">
    <property type="entry name" value="SHOCT"/>
    <property type="match status" value="1"/>
</dbReference>
<dbReference type="Pfam" id="PF14470">
    <property type="entry name" value="bPH_3"/>
    <property type="match status" value="1"/>
</dbReference>
<gene>
    <name evidence="3" type="ORF">ACFYTH_31195</name>
</gene>
<dbReference type="EMBL" id="JBIALX010000019">
    <property type="protein sequence ID" value="MFF0457848.1"/>
    <property type="molecule type" value="Genomic_DNA"/>
</dbReference>
<evidence type="ECO:0000313" key="4">
    <source>
        <dbReference type="Proteomes" id="UP001601521"/>
    </source>
</evidence>
<comment type="caution">
    <text evidence="3">The sequence shown here is derived from an EMBL/GenBank/DDBJ whole genome shotgun (WGS) entry which is preliminary data.</text>
</comment>
<protein>
    <submittedName>
        <fullName evidence="3">PH domain-containing protein</fullName>
    </submittedName>
</protein>
<dbReference type="InterPro" id="IPR018649">
    <property type="entry name" value="SHOCT"/>
</dbReference>
<name>A0ABW6NS14_9NOCA</name>
<dbReference type="RefSeq" id="WP_387255183.1">
    <property type="nucleotide sequence ID" value="NZ_JBIALX010000019.1"/>
</dbReference>
<accession>A0ABW6NS14</accession>
<reference evidence="3 4" key="1">
    <citation type="submission" date="2024-10" db="EMBL/GenBank/DDBJ databases">
        <title>The Natural Products Discovery Center: Release of the First 8490 Sequenced Strains for Exploring Actinobacteria Biosynthetic Diversity.</title>
        <authorList>
            <person name="Kalkreuter E."/>
            <person name="Kautsar S.A."/>
            <person name="Yang D."/>
            <person name="Bader C.D."/>
            <person name="Teijaro C.N."/>
            <person name="Fluegel L."/>
            <person name="Davis C.M."/>
            <person name="Simpson J.R."/>
            <person name="Lauterbach L."/>
            <person name="Steele A.D."/>
            <person name="Gui C."/>
            <person name="Meng S."/>
            <person name="Li G."/>
            <person name="Viehrig K."/>
            <person name="Ye F."/>
            <person name="Su P."/>
            <person name="Kiefer A.F."/>
            <person name="Nichols A."/>
            <person name="Cepeda A.J."/>
            <person name="Yan W."/>
            <person name="Fan B."/>
            <person name="Jiang Y."/>
            <person name="Adhikari A."/>
            <person name="Zheng C.-J."/>
            <person name="Schuster L."/>
            <person name="Cowan T.M."/>
            <person name="Smanski M.J."/>
            <person name="Chevrette M.G."/>
            <person name="De Carvalho L.P.S."/>
            <person name="Shen B."/>
        </authorList>
    </citation>
    <scope>NUCLEOTIDE SEQUENCE [LARGE SCALE GENOMIC DNA]</scope>
    <source>
        <strain evidence="3 4">NPDC004550</strain>
    </source>
</reference>
<evidence type="ECO:0000313" key="3">
    <source>
        <dbReference type="EMBL" id="MFF0457848.1"/>
    </source>
</evidence>
<dbReference type="InterPro" id="IPR039519">
    <property type="entry name" value="YokE-like_PH"/>
</dbReference>
<proteinExistence type="predicted"/>